<evidence type="ECO:0000256" key="5">
    <source>
        <dbReference type="ARBA" id="ARBA00047686"/>
    </source>
</evidence>
<name>C9LUE9_SELS3</name>
<proteinExistence type="inferred from homology"/>
<dbReference type="Pfam" id="PF00692">
    <property type="entry name" value="dUTPase"/>
    <property type="match status" value="1"/>
</dbReference>
<feature type="domain" description="dUTPase-like" evidence="6">
    <location>
        <begin position="51"/>
        <end position="182"/>
    </location>
</feature>
<dbReference type="PANTHER" id="PTHR11241:SF0">
    <property type="entry name" value="DEOXYURIDINE 5'-TRIPHOSPHATE NUCLEOTIDOHYDROLASE"/>
    <property type="match status" value="1"/>
</dbReference>
<dbReference type="AlphaFoldDB" id="C9LUE9"/>
<evidence type="ECO:0000256" key="4">
    <source>
        <dbReference type="ARBA" id="ARBA00023080"/>
    </source>
</evidence>
<dbReference type="NCBIfam" id="NF001862">
    <property type="entry name" value="PRK00601.1"/>
    <property type="match status" value="1"/>
</dbReference>
<evidence type="ECO:0000256" key="3">
    <source>
        <dbReference type="ARBA" id="ARBA00022801"/>
    </source>
</evidence>
<dbReference type="SUPFAM" id="SSF51283">
    <property type="entry name" value="dUTPase-like"/>
    <property type="match status" value="1"/>
</dbReference>
<organism evidence="7 8">
    <name type="scientific">Selenomonas sputigena (strain ATCC 35185 / DSM 20758 / CCUG 44933 / VPI D19B-28)</name>
    <dbReference type="NCBI Taxonomy" id="546271"/>
    <lineage>
        <taxon>Bacteria</taxon>
        <taxon>Bacillati</taxon>
        <taxon>Bacillota</taxon>
        <taxon>Negativicutes</taxon>
        <taxon>Selenomonadales</taxon>
        <taxon>Selenomonadaceae</taxon>
        <taxon>Selenomonas</taxon>
    </lineage>
</organism>
<protein>
    <recommendedName>
        <fullName evidence="2">dUTP diphosphatase</fullName>
        <ecNumber evidence="2">3.6.1.23</ecNumber>
    </recommendedName>
</protein>
<dbReference type="InterPro" id="IPR029054">
    <property type="entry name" value="dUTPase-like"/>
</dbReference>
<dbReference type="InterPro" id="IPR036157">
    <property type="entry name" value="dUTPase-like_sf"/>
</dbReference>
<evidence type="ECO:0000256" key="2">
    <source>
        <dbReference type="ARBA" id="ARBA00012379"/>
    </source>
</evidence>
<dbReference type="EC" id="3.6.1.23" evidence="2"/>
<sequence>MRRPARWKNKKSLLPQRGKALLRDAAKILGGNTLRKRGFEIIKAYEAAGLSLPQRKTAASAGYDLAAAKDCVLPCGKVTIVPTGLKAYMQKDEYLGLHIRSGISLKHQLMLVNAQGIIDADYYDNEENEGHIMVAILNLGASDFHVEKGMRIAQGIFYKYLVADDDEAGTGEARTGGFGSTGKR</sequence>
<dbReference type="EMBL" id="ACKP02000015">
    <property type="protein sequence ID" value="EEX77680.1"/>
    <property type="molecule type" value="Genomic_DNA"/>
</dbReference>
<comment type="similarity">
    <text evidence="1">Belongs to the dUTPase family.</text>
</comment>
<dbReference type="Gene3D" id="2.70.40.10">
    <property type="match status" value="1"/>
</dbReference>
<dbReference type="InterPro" id="IPR033704">
    <property type="entry name" value="dUTPase_trimeric"/>
</dbReference>
<evidence type="ECO:0000313" key="7">
    <source>
        <dbReference type="EMBL" id="EEX77680.1"/>
    </source>
</evidence>
<dbReference type="GO" id="GO:0000287">
    <property type="term" value="F:magnesium ion binding"/>
    <property type="evidence" value="ECO:0007669"/>
    <property type="project" value="InterPro"/>
</dbReference>
<evidence type="ECO:0000256" key="1">
    <source>
        <dbReference type="ARBA" id="ARBA00006581"/>
    </source>
</evidence>
<keyword evidence="3 7" id="KW-0378">Hydrolase</keyword>
<dbReference type="GO" id="GO:0006226">
    <property type="term" value="P:dUMP biosynthetic process"/>
    <property type="evidence" value="ECO:0007669"/>
    <property type="project" value="InterPro"/>
</dbReference>
<dbReference type="Proteomes" id="UP000003505">
    <property type="component" value="Unassembled WGS sequence"/>
</dbReference>
<comment type="caution">
    <text evidence="7">The sequence shown here is derived from an EMBL/GenBank/DDBJ whole genome shotgun (WGS) entry which is preliminary data.</text>
</comment>
<keyword evidence="4" id="KW-0546">Nucleotide metabolism</keyword>
<comment type="catalytic activity">
    <reaction evidence="5">
        <text>dUTP + H2O = dUMP + diphosphate + H(+)</text>
        <dbReference type="Rhea" id="RHEA:10248"/>
        <dbReference type="ChEBI" id="CHEBI:15377"/>
        <dbReference type="ChEBI" id="CHEBI:15378"/>
        <dbReference type="ChEBI" id="CHEBI:33019"/>
        <dbReference type="ChEBI" id="CHEBI:61555"/>
        <dbReference type="ChEBI" id="CHEBI:246422"/>
        <dbReference type="EC" id="3.6.1.23"/>
    </reaction>
</comment>
<dbReference type="PANTHER" id="PTHR11241">
    <property type="entry name" value="DEOXYURIDINE 5'-TRIPHOSPHATE NUCLEOTIDOHYDROLASE"/>
    <property type="match status" value="1"/>
</dbReference>
<dbReference type="CDD" id="cd07557">
    <property type="entry name" value="trimeric_dUTPase"/>
    <property type="match status" value="1"/>
</dbReference>
<dbReference type="NCBIfam" id="TIGR00576">
    <property type="entry name" value="dut"/>
    <property type="match status" value="1"/>
</dbReference>
<dbReference type="STRING" id="546271.Selsp_1271"/>
<reference evidence="7 8" key="1">
    <citation type="submission" date="2009-09" db="EMBL/GenBank/DDBJ databases">
        <authorList>
            <person name="Weinstock G."/>
            <person name="Sodergren E."/>
            <person name="Clifton S."/>
            <person name="Fulton L."/>
            <person name="Fulton B."/>
            <person name="Courtney L."/>
            <person name="Fronick C."/>
            <person name="Harrison M."/>
            <person name="Strong C."/>
            <person name="Farmer C."/>
            <person name="Delahaunty K."/>
            <person name="Markovic C."/>
            <person name="Hall O."/>
            <person name="Minx P."/>
            <person name="Tomlinson C."/>
            <person name="Mitreva M."/>
            <person name="Nelson J."/>
            <person name="Hou S."/>
            <person name="Wollam A."/>
            <person name="Pepin K.H."/>
            <person name="Johnson M."/>
            <person name="Bhonagiri V."/>
            <person name="Nash W.E."/>
            <person name="Warren W."/>
            <person name="Chinwalla A."/>
            <person name="Mardis E.R."/>
            <person name="Wilson R.K."/>
        </authorList>
    </citation>
    <scope>NUCLEOTIDE SEQUENCE [LARGE SCALE GENOMIC DNA]</scope>
    <source>
        <strain evidence="8">ATCC 35185 / DSM 20758 / VPI D19B-28</strain>
    </source>
</reference>
<dbReference type="InterPro" id="IPR008181">
    <property type="entry name" value="dUTPase"/>
</dbReference>
<dbReference type="GO" id="GO:0046081">
    <property type="term" value="P:dUTP catabolic process"/>
    <property type="evidence" value="ECO:0007669"/>
    <property type="project" value="InterPro"/>
</dbReference>
<evidence type="ECO:0000259" key="6">
    <source>
        <dbReference type="Pfam" id="PF00692"/>
    </source>
</evidence>
<accession>C9LUE9</accession>
<evidence type="ECO:0000313" key="8">
    <source>
        <dbReference type="Proteomes" id="UP000003505"/>
    </source>
</evidence>
<dbReference type="GO" id="GO:0004170">
    <property type="term" value="F:dUTP diphosphatase activity"/>
    <property type="evidence" value="ECO:0007669"/>
    <property type="project" value="UniProtKB-EC"/>
</dbReference>
<dbReference type="eggNOG" id="COG0756">
    <property type="taxonomic scope" value="Bacteria"/>
</dbReference>
<gene>
    <name evidence="7" type="primary">dut</name>
    <name evidence="7" type="ORF">SELSPUOL_00956</name>
</gene>